<dbReference type="InterPro" id="IPR000668">
    <property type="entry name" value="Peptidase_C1A_C"/>
</dbReference>
<keyword evidence="5" id="KW-1133">Transmembrane helix</keyword>
<comment type="caution">
    <text evidence="7">The sequence shown here is derived from an EMBL/GenBank/DDBJ whole genome shotgun (WGS) entry which is preliminary data.</text>
</comment>
<dbReference type="Proteomes" id="UP000626092">
    <property type="component" value="Unassembled WGS sequence"/>
</dbReference>
<dbReference type="InterPro" id="IPR038765">
    <property type="entry name" value="Papain-like_cys_pep_sf"/>
</dbReference>
<feature type="domain" description="RRM" evidence="6">
    <location>
        <begin position="69"/>
        <end position="151"/>
    </location>
</feature>
<dbReference type="PANTHER" id="PTHR48024">
    <property type="entry name" value="GEO13361P1-RELATED"/>
    <property type="match status" value="1"/>
</dbReference>
<keyword evidence="1 3" id="KW-0694">RNA-binding</keyword>
<keyword evidence="5" id="KW-0812">Transmembrane</keyword>
<sequence>MEPSKKRKTDENGASSPPPSPLLTSDDARKLLEPLTNDHLLQILAPALLRYPDLLSSARSLADPDPSRRKLFVRGLGPDTTTDKLRSLFSSHGPIDEAVVITDKNTGKSKGYGFVTYKHVDGAILALKEPSKKIDGRMTVTQLAAVGVSATGAADVAARKIYVGNVPFEISAERLLGHFLAYGEVEEGPLGFDKSTGKAKGFAFFIYKSEEGARASLVDPAKNIDGHQVTCKLAVDGGKKAVIKPVTGPNNGVDSNRVGGSMPNSSYGGPGGGGYGGFTGGPPPMMAHQNLHSNSPLPPSSGGGPGFGNQGPPPYGGGGGGGGGYGGGFGGGQYGGPASGEYGGLSNASSYGNRVPPSSVGMPSGGYPESGGNYGLSSAGFPTPLNQPSSGPRGPPGGMYQDNETFVDEWTAVHLLLRLYALVFMTFALNLTGAILIIFDFELELHLGSFTYIKFKQAELELVKTRVGNRLYKLGINQFADITNEEFQASHNGYKKPSQLRQSEGTKFRYENVSAVPASLDWRRKGTVTPVKDQGQCGSCWAFSTIAATESITQITTGKLISLSEQELVNCDTSCDDHGCEGGYMEDGFEFIVKNKGVATEATYPYTATDGTCDTKKEASRAATITGYEQVPANSEAALLLAVAN</sequence>
<dbReference type="InterPro" id="IPR012677">
    <property type="entry name" value="Nucleotide-bd_a/b_plait_sf"/>
</dbReference>
<feature type="compositionally biased region" description="Gly residues" evidence="4">
    <location>
        <begin position="268"/>
        <end position="280"/>
    </location>
</feature>
<gene>
    <name evidence="7" type="ORF">RHSIM_Rhsim02G0141000</name>
</gene>
<dbReference type="OrthoDB" id="1875751at2759"/>
<evidence type="ECO:0000256" key="1">
    <source>
        <dbReference type="ARBA" id="ARBA00022884"/>
    </source>
</evidence>
<name>A0A834HC42_RHOSS</name>
<feature type="region of interest" description="Disordered" evidence="4">
    <location>
        <begin position="1"/>
        <end position="26"/>
    </location>
</feature>
<proteinExistence type="predicted"/>
<feature type="region of interest" description="Disordered" evidence="4">
    <location>
        <begin position="354"/>
        <end position="401"/>
    </location>
</feature>
<dbReference type="GO" id="GO:0006508">
    <property type="term" value="P:proteolysis"/>
    <property type="evidence" value="ECO:0007669"/>
    <property type="project" value="InterPro"/>
</dbReference>
<evidence type="ECO:0000313" key="7">
    <source>
        <dbReference type="EMBL" id="KAF7151357.1"/>
    </source>
</evidence>
<dbReference type="Pfam" id="PF00076">
    <property type="entry name" value="RRM_1"/>
    <property type="match status" value="2"/>
</dbReference>
<organism evidence="7 8">
    <name type="scientific">Rhododendron simsii</name>
    <name type="common">Sims's rhododendron</name>
    <dbReference type="NCBI Taxonomy" id="118357"/>
    <lineage>
        <taxon>Eukaryota</taxon>
        <taxon>Viridiplantae</taxon>
        <taxon>Streptophyta</taxon>
        <taxon>Embryophyta</taxon>
        <taxon>Tracheophyta</taxon>
        <taxon>Spermatophyta</taxon>
        <taxon>Magnoliopsida</taxon>
        <taxon>eudicotyledons</taxon>
        <taxon>Gunneridae</taxon>
        <taxon>Pentapetalae</taxon>
        <taxon>asterids</taxon>
        <taxon>Ericales</taxon>
        <taxon>Ericaceae</taxon>
        <taxon>Ericoideae</taxon>
        <taxon>Rhodoreae</taxon>
        <taxon>Rhododendron</taxon>
    </lineage>
</organism>
<dbReference type="CDD" id="cd02248">
    <property type="entry name" value="Peptidase_C1A"/>
    <property type="match status" value="1"/>
</dbReference>
<evidence type="ECO:0000256" key="5">
    <source>
        <dbReference type="SAM" id="Phobius"/>
    </source>
</evidence>
<feature type="domain" description="RRM" evidence="6">
    <location>
        <begin position="159"/>
        <end position="248"/>
    </location>
</feature>
<dbReference type="InterPro" id="IPR035979">
    <property type="entry name" value="RBD_domain_sf"/>
</dbReference>
<dbReference type="PANTHER" id="PTHR48024:SF25">
    <property type="entry name" value="UBP1-ASSOCIATED PROTEIN 2C"/>
    <property type="match status" value="1"/>
</dbReference>
<evidence type="ECO:0000256" key="4">
    <source>
        <dbReference type="SAM" id="MobiDB-lite"/>
    </source>
</evidence>
<dbReference type="Pfam" id="PF00112">
    <property type="entry name" value="Peptidase_C1"/>
    <property type="match status" value="1"/>
</dbReference>
<dbReference type="SUPFAM" id="SSF54928">
    <property type="entry name" value="RNA-binding domain, RBD"/>
    <property type="match status" value="2"/>
</dbReference>
<reference evidence="7" key="1">
    <citation type="submission" date="2019-11" db="EMBL/GenBank/DDBJ databases">
        <authorList>
            <person name="Liu Y."/>
            <person name="Hou J."/>
            <person name="Li T.-Q."/>
            <person name="Guan C.-H."/>
            <person name="Wu X."/>
            <person name="Wu H.-Z."/>
            <person name="Ling F."/>
            <person name="Zhang R."/>
            <person name="Shi X.-G."/>
            <person name="Ren J.-P."/>
            <person name="Chen E.-F."/>
            <person name="Sun J.-M."/>
        </authorList>
    </citation>
    <scope>NUCLEOTIDE SEQUENCE</scope>
    <source>
        <strain evidence="7">Adult_tree_wgs_1</strain>
        <tissue evidence="7">Leaves</tissue>
    </source>
</reference>
<keyword evidence="8" id="KW-1185">Reference proteome</keyword>
<evidence type="ECO:0000256" key="3">
    <source>
        <dbReference type="PROSITE-ProRule" id="PRU00176"/>
    </source>
</evidence>
<dbReference type="GO" id="GO:0008234">
    <property type="term" value="F:cysteine-type peptidase activity"/>
    <property type="evidence" value="ECO:0007669"/>
    <property type="project" value="InterPro"/>
</dbReference>
<dbReference type="Gene3D" id="3.30.70.330">
    <property type="match status" value="2"/>
</dbReference>
<dbReference type="SMART" id="SM00645">
    <property type="entry name" value="Pept_C1"/>
    <property type="match status" value="1"/>
</dbReference>
<keyword evidence="5" id="KW-0472">Membrane</keyword>
<evidence type="ECO:0000256" key="2">
    <source>
        <dbReference type="ARBA" id="ARBA00023157"/>
    </source>
</evidence>
<evidence type="ECO:0000313" key="8">
    <source>
        <dbReference type="Proteomes" id="UP000626092"/>
    </source>
</evidence>
<dbReference type="SUPFAM" id="SSF54001">
    <property type="entry name" value="Cysteine proteinases"/>
    <property type="match status" value="1"/>
</dbReference>
<feature type="transmembrane region" description="Helical" evidence="5">
    <location>
        <begin position="419"/>
        <end position="439"/>
    </location>
</feature>
<evidence type="ECO:0000259" key="6">
    <source>
        <dbReference type="PROSITE" id="PS50102"/>
    </source>
</evidence>
<dbReference type="AlphaFoldDB" id="A0A834HC42"/>
<protein>
    <recommendedName>
        <fullName evidence="6">RRM domain-containing protein</fullName>
    </recommendedName>
</protein>
<dbReference type="GO" id="GO:0005634">
    <property type="term" value="C:nucleus"/>
    <property type="evidence" value="ECO:0007669"/>
    <property type="project" value="TreeGrafter"/>
</dbReference>
<accession>A0A834HC42</accession>
<keyword evidence="2" id="KW-1015">Disulfide bond</keyword>
<dbReference type="SMART" id="SM00360">
    <property type="entry name" value="RRM"/>
    <property type="match status" value="2"/>
</dbReference>
<dbReference type="PROSITE" id="PS50102">
    <property type="entry name" value="RRM"/>
    <property type="match status" value="2"/>
</dbReference>
<dbReference type="EMBL" id="WJXA01000002">
    <property type="protein sequence ID" value="KAF7151357.1"/>
    <property type="molecule type" value="Genomic_DNA"/>
</dbReference>
<dbReference type="InterPro" id="IPR050886">
    <property type="entry name" value="RNA-binding_reg"/>
</dbReference>
<dbReference type="GO" id="GO:0003723">
    <property type="term" value="F:RNA binding"/>
    <property type="evidence" value="ECO:0007669"/>
    <property type="project" value="UniProtKB-UniRule"/>
</dbReference>
<dbReference type="Gene3D" id="3.90.70.10">
    <property type="entry name" value="Cysteine proteinases"/>
    <property type="match status" value="1"/>
</dbReference>
<dbReference type="InterPro" id="IPR000504">
    <property type="entry name" value="RRM_dom"/>
</dbReference>
<dbReference type="PROSITE" id="PS00139">
    <property type="entry name" value="THIOL_PROTEASE_CYS"/>
    <property type="match status" value="1"/>
</dbReference>
<dbReference type="InterPro" id="IPR039417">
    <property type="entry name" value="Peptidase_C1A_papain-like"/>
</dbReference>
<feature type="region of interest" description="Disordered" evidence="4">
    <location>
        <begin position="245"/>
        <end position="320"/>
    </location>
</feature>
<dbReference type="InterPro" id="IPR000169">
    <property type="entry name" value="Pept_cys_AS"/>
</dbReference>